<dbReference type="EMBL" id="JAEAOA010001006">
    <property type="protein sequence ID" value="KAK3581350.1"/>
    <property type="molecule type" value="Genomic_DNA"/>
</dbReference>
<name>A0AAE0RXW8_9BIVA</name>
<gene>
    <name evidence="2" type="ORF">CHS0354_016194</name>
</gene>
<evidence type="ECO:0000313" key="3">
    <source>
        <dbReference type="Proteomes" id="UP001195483"/>
    </source>
</evidence>
<feature type="region of interest" description="Disordered" evidence="1">
    <location>
        <begin position="1"/>
        <end position="27"/>
    </location>
</feature>
<proteinExistence type="predicted"/>
<comment type="caution">
    <text evidence="2">The sequence shown here is derived from an EMBL/GenBank/DDBJ whole genome shotgun (WGS) entry which is preliminary data.</text>
</comment>
<keyword evidence="3" id="KW-1185">Reference proteome</keyword>
<dbReference type="AlphaFoldDB" id="A0AAE0RXW8"/>
<evidence type="ECO:0000313" key="2">
    <source>
        <dbReference type="EMBL" id="KAK3581350.1"/>
    </source>
</evidence>
<organism evidence="2 3">
    <name type="scientific">Potamilus streckersoni</name>
    <dbReference type="NCBI Taxonomy" id="2493646"/>
    <lineage>
        <taxon>Eukaryota</taxon>
        <taxon>Metazoa</taxon>
        <taxon>Spiralia</taxon>
        <taxon>Lophotrochozoa</taxon>
        <taxon>Mollusca</taxon>
        <taxon>Bivalvia</taxon>
        <taxon>Autobranchia</taxon>
        <taxon>Heteroconchia</taxon>
        <taxon>Palaeoheterodonta</taxon>
        <taxon>Unionida</taxon>
        <taxon>Unionoidea</taxon>
        <taxon>Unionidae</taxon>
        <taxon>Ambleminae</taxon>
        <taxon>Lampsilini</taxon>
        <taxon>Potamilus</taxon>
    </lineage>
</organism>
<reference evidence="2" key="3">
    <citation type="submission" date="2023-05" db="EMBL/GenBank/DDBJ databases">
        <authorList>
            <person name="Smith C.H."/>
        </authorList>
    </citation>
    <scope>NUCLEOTIDE SEQUENCE</scope>
    <source>
        <strain evidence="2">CHS0354</strain>
        <tissue evidence="2">Mantle</tissue>
    </source>
</reference>
<dbReference type="Proteomes" id="UP001195483">
    <property type="component" value="Unassembled WGS sequence"/>
</dbReference>
<reference evidence="2" key="1">
    <citation type="journal article" date="2021" name="Genome Biol. Evol.">
        <title>A High-Quality Reference Genome for a Parasitic Bivalve with Doubly Uniparental Inheritance (Bivalvia: Unionida).</title>
        <authorList>
            <person name="Smith C.H."/>
        </authorList>
    </citation>
    <scope>NUCLEOTIDE SEQUENCE</scope>
    <source>
        <strain evidence="2">CHS0354</strain>
    </source>
</reference>
<reference evidence="2" key="2">
    <citation type="journal article" date="2021" name="Genome Biol. Evol.">
        <title>Developing a high-quality reference genome for a parasitic bivalve with doubly uniparental inheritance (Bivalvia: Unionida).</title>
        <authorList>
            <person name="Smith C.H."/>
        </authorList>
    </citation>
    <scope>NUCLEOTIDE SEQUENCE</scope>
    <source>
        <strain evidence="2">CHS0354</strain>
        <tissue evidence="2">Mantle</tissue>
    </source>
</reference>
<evidence type="ECO:0000256" key="1">
    <source>
        <dbReference type="SAM" id="MobiDB-lite"/>
    </source>
</evidence>
<protein>
    <submittedName>
        <fullName evidence="2">Uncharacterized protein</fullName>
    </submittedName>
</protein>
<sequence>MFLESPLQEGEPTVAVTESARKRDSSTQDIVVKHQSLVANLSGIRATLSFVRSEIGKAHKKLKVDEIASSIVAGESRQARRRQ</sequence>
<accession>A0AAE0RXW8</accession>